<dbReference type="AlphaFoldDB" id="A0A402B091"/>
<dbReference type="InterPro" id="IPR029058">
    <property type="entry name" value="AB_hydrolase_fold"/>
</dbReference>
<dbReference type="PANTHER" id="PTHR43358:SF4">
    <property type="entry name" value="ALPHA_BETA HYDROLASE FOLD-1 DOMAIN-CONTAINING PROTEIN"/>
    <property type="match status" value="1"/>
</dbReference>
<dbReference type="InterPro" id="IPR000073">
    <property type="entry name" value="AB_hydrolase_1"/>
</dbReference>
<reference evidence="4" key="1">
    <citation type="submission" date="2018-12" db="EMBL/GenBank/DDBJ databases">
        <title>Tengunoibacter tsumagoiensis gen. nov., sp. nov., Dictyobacter kobayashii sp. nov., D. alpinus sp. nov., and D. joshuensis sp. nov. and description of Dictyobacteraceae fam. nov. within the order Ktedonobacterales isolated from Tengu-no-mugimeshi.</title>
        <authorList>
            <person name="Wang C.M."/>
            <person name="Zheng Y."/>
            <person name="Sakai Y."/>
            <person name="Toyoda A."/>
            <person name="Minakuchi Y."/>
            <person name="Abe K."/>
            <person name="Yokota A."/>
            <person name="Yabe S."/>
        </authorList>
    </citation>
    <scope>NUCLEOTIDE SEQUENCE [LARGE SCALE GENOMIC DNA]</scope>
    <source>
        <strain evidence="4">Uno16</strain>
    </source>
</reference>
<dbReference type="PRINTS" id="PR00111">
    <property type="entry name" value="ABHYDROLASE"/>
</dbReference>
<protein>
    <submittedName>
        <fullName evidence="3">Alpha/beta hydrolase</fullName>
    </submittedName>
</protein>
<evidence type="ECO:0000256" key="1">
    <source>
        <dbReference type="SAM" id="Phobius"/>
    </source>
</evidence>
<dbReference type="Proteomes" id="UP000287171">
    <property type="component" value="Unassembled WGS sequence"/>
</dbReference>
<accession>A0A402B091</accession>
<organism evidence="3 4">
    <name type="scientific">Dictyobacter alpinus</name>
    <dbReference type="NCBI Taxonomy" id="2014873"/>
    <lineage>
        <taxon>Bacteria</taxon>
        <taxon>Bacillati</taxon>
        <taxon>Chloroflexota</taxon>
        <taxon>Ktedonobacteria</taxon>
        <taxon>Ktedonobacterales</taxon>
        <taxon>Dictyobacteraceae</taxon>
        <taxon>Dictyobacter</taxon>
    </lineage>
</organism>
<evidence type="ECO:0000313" key="3">
    <source>
        <dbReference type="EMBL" id="GCE24766.1"/>
    </source>
</evidence>
<name>A0A402B091_9CHLR</name>
<sequence>MAGQHRWAIGLATSTASILGLTVASGLALVAHFFVNEFSRPHIPLPEGAFEWGIPPCPPEEPPLQAQRSLLFNASDGTLLCGDFWAQPVQAPTVILCHGYRISRSYLRPVAQLEYARGYNVLFFDFRGHGDSESVMTTAGNAEVRDMEAAIYVAGHQPETMPGKIIIHGFSMGAAVALLTTPHPDVVAIIADSPYARSDDILRRLVAFRLVDEWMLRYPLRPLPQSLVTILSWSIVAMSRIVFRLRFGFTVVARPDSSFKRWKQRSKKILQYHPIPILLIHSSGDNLIPIEHAHQIKAEAAAYGAPLETYFVDANIHCGAYGWNPLQYDLVIQTFLAKHLKDFLPEGHRLVG</sequence>
<dbReference type="PANTHER" id="PTHR43358">
    <property type="entry name" value="ALPHA/BETA-HYDROLASE"/>
    <property type="match status" value="1"/>
</dbReference>
<gene>
    <name evidence="3" type="ORF">KDA_02500</name>
</gene>
<dbReference type="Pfam" id="PF12697">
    <property type="entry name" value="Abhydrolase_6"/>
    <property type="match status" value="1"/>
</dbReference>
<dbReference type="RefSeq" id="WP_126625438.1">
    <property type="nucleotide sequence ID" value="NZ_BIFT01000001.1"/>
</dbReference>
<evidence type="ECO:0000259" key="2">
    <source>
        <dbReference type="Pfam" id="PF12697"/>
    </source>
</evidence>
<dbReference type="GO" id="GO:0016787">
    <property type="term" value="F:hydrolase activity"/>
    <property type="evidence" value="ECO:0007669"/>
    <property type="project" value="UniProtKB-KW"/>
</dbReference>
<feature type="transmembrane region" description="Helical" evidence="1">
    <location>
        <begin position="7"/>
        <end position="35"/>
    </location>
</feature>
<proteinExistence type="predicted"/>
<dbReference type="EMBL" id="BIFT01000001">
    <property type="protein sequence ID" value="GCE24766.1"/>
    <property type="molecule type" value="Genomic_DNA"/>
</dbReference>
<dbReference type="Gene3D" id="3.40.50.1820">
    <property type="entry name" value="alpha/beta hydrolase"/>
    <property type="match status" value="1"/>
</dbReference>
<evidence type="ECO:0000313" key="4">
    <source>
        <dbReference type="Proteomes" id="UP000287171"/>
    </source>
</evidence>
<keyword evidence="1" id="KW-0472">Membrane</keyword>
<dbReference type="InterPro" id="IPR052920">
    <property type="entry name" value="DNA-binding_regulatory"/>
</dbReference>
<feature type="domain" description="AB hydrolase-1" evidence="2">
    <location>
        <begin position="94"/>
        <end position="300"/>
    </location>
</feature>
<keyword evidence="1" id="KW-1133">Transmembrane helix</keyword>
<dbReference type="OrthoDB" id="9776685at2"/>
<dbReference type="SUPFAM" id="SSF53474">
    <property type="entry name" value="alpha/beta-Hydrolases"/>
    <property type="match status" value="1"/>
</dbReference>
<comment type="caution">
    <text evidence="3">The sequence shown here is derived from an EMBL/GenBank/DDBJ whole genome shotgun (WGS) entry which is preliminary data.</text>
</comment>
<keyword evidence="1" id="KW-0812">Transmembrane</keyword>
<keyword evidence="4" id="KW-1185">Reference proteome</keyword>
<keyword evidence="3" id="KW-0378">Hydrolase</keyword>